<dbReference type="InterPro" id="IPR025338">
    <property type="entry name" value="DUF4244"/>
</dbReference>
<dbReference type="Pfam" id="PF14029">
    <property type="entry name" value="DUF4244"/>
    <property type="match status" value="1"/>
</dbReference>
<sequence length="89" mass="9671">MLSTPITPAKRTANMLDNLLTRLYVRSQARLMDLKDRRESGADTLEYVGMFVVAAAIVTALITVFKNGGTVSNSLQKLVTDAIDTIKVG</sequence>
<keyword evidence="1" id="KW-1133">Transmembrane helix</keyword>
<proteinExistence type="predicted"/>
<organism evidence="2 3">
    <name type="scientific">Mobiluncus porci</name>
    <dbReference type="NCBI Taxonomy" id="2652278"/>
    <lineage>
        <taxon>Bacteria</taxon>
        <taxon>Bacillati</taxon>
        <taxon>Actinomycetota</taxon>
        <taxon>Actinomycetes</taxon>
        <taxon>Actinomycetales</taxon>
        <taxon>Actinomycetaceae</taxon>
        <taxon>Mobiluncus</taxon>
    </lineage>
</organism>
<comment type="caution">
    <text evidence="2">The sequence shown here is derived from an EMBL/GenBank/DDBJ whole genome shotgun (WGS) entry which is preliminary data.</text>
</comment>
<reference evidence="2 3" key="1">
    <citation type="submission" date="2019-08" db="EMBL/GenBank/DDBJ databases">
        <title>In-depth cultivation of the pig gut microbiome towards novel bacterial diversity and tailored functional studies.</title>
        <authorList>
            <person name="Wylensek D."/>
            <person name="Hitch T.C.A."/>
            <person name="Clavel T."/>
        </authorList>
    </citation>
    <scope>NUCLEOTIDE SEQUENCE [LARGE SCALE GENOMIC DNA]</scope>
    <source>
        <strain evidence="2 3">RF-GAM-744-WT-7</strain>
    </source>
</reference>
<protein>
    <submittedName>
        <fullName evidence="2">DUF4244 domain-containing protein</fullName>
    </submittedName>
</protein>
<dbReference type="Proteomes" id="UP000442535">
    <property type="component" value="Unassembled WGS sequence"/>
</dbReference>
<evidence type="ECO:0000313" key="3">
    <source>
        <dbReference type="Proteomes" id="UP000442535"/>
    </source>
</evidence>
<gene>
    <name evidence="2" type="ORF">FYJ63_01700</name>
</gene>
<name>A0A7K0K0N5_9ACTO</name>
<feature type="transmembrane region" description="Helical" evidence="1">
    <location>
        <begin position="47"/>
        <end position="65"/>
    </location>
</feature>
<keyword evidence="3" id="KW-1185">Reference proteome</keyword>
<keyword evidence="1" id="KW-0812">Transmembrane</keyword>
<dbReference type="AlphaFoldDB" id="A0A7K0K0N5"/>
<dbReference type="EMBL" id="VUMY01000002">
    <property type="protein sequence ID" value="MST48978.1"/>
    <property type="molecule type" value="Genomic_DNA"/>
</dbReference>
<keyword evidence="1" id="KW-0472">Membrane</keyword>
<evidence type="ECO:0000313" key="2">
    <source>
        <dbReference type="EMBL" id="MST48978.1"/>
    </source>
</evidence>
<evidence type="ECO:0000256" key="1">
    <source>
        <dbReference type="SAM" id="Phobius"/>
    </source>
</evidence>
<accession>A0A7K0K0N5</accession>